<organism evidence="1 2">
    <name type="scientific">Nephila pilipes</name>
    <name type="common">Giant wood spider</name>
    <name type="synonym">Nephila maculata</name>
    <dbReference type="NCBI Taxonomy" id="299642"/>
    <lineage>
        <taxon>Eukaryota</taxon>
        <taxon>Metazoa</taxon>
        <taxon>Ecdysozoa</taxon>
        <taxon>Arthropoda</taxon>
        <taxon>Chelicerata</taxon>
        <taxon>Arachnida</taxon>
        <taxon>Araneae</taxon>
        <taxon>Araneomorphae</taxon>
        <taxon>Entelegynae</taxon>
        <taxon>Araneoidea</taxon>
        <taxon>Nephilidae</taxon>
        <taxon>Nephila</taxon>
    </lineage>
</organism>
<dbReference type="OrthoDB" id="8051507at2759"/>
<comment type="caution">
    <text evidence="1">The sequence shown here is derived from an EMBL/GenBank/DDBJ whole genome shotgun (WGS) entry which is preliminary data.</text>
</comment>
<keyword evidence="2" id="KW-1185">Reference proteome</keyword>
<dbReference type="Proteomes" id="UP000887013">
    <property type="component" value="Unassembled WGS sequence"/>
</dbReference>
<protein>
    <submittedName>
        <fullName evidence="1">Uncharacterized protein</fullName>
    </submittedName>
</protein>
<sequence>MYARWTSPCAIVEKRNAYSYSVQIPYNNAKHIHTNKIRKLNIQANNIGVICKTDIYFGNIEEKRTHFVETYIREHLNSSHLNPHSLSRLPATHWTNT</sequence>
<evidence type="ECO:0000313" key="2">
    <source>
        <dbReference type="Proteomes" id="UP000887013"/>
    </source>
</evidence>
<dbReference type="AlphaFoldDB" id="A0A8X6R5K3"/>
<accession>A0A8X6R5K3</accession>
<proteinExistence type="predicted"/>
<dbReference type="EMBL" id="BMAW01040927">
    <property type="protein sequence ID" value="GFU61580.1"/>
    <property type="molecule type" value="Genomic_DNA"/>
</dbReference>
<gene>
    <name evidence="1" type="ORF">NPIL_621561</name>
</gene>
<evidence type="ECO:0000313" key="1">
    <source>
        <dbReference type="EMBL" id="GFU61580.1"/>
    </source>
</evidence>
<reference evidence="1" key="1">
    <citation type="submission" date="2020-08" db="EMBL/GenBank/DDBJ databases">
        <title>Multicomponent nature underlies the extraordinary mechanical properties of spider dragline silk.</title>
        <authorList>
            <person name="Kono N."/>
            <person name="Nakamura H."/>
            <person name="Mori M."/>
            <person name="Yoshida Y."/>
            <person name="Ohtoshi R."/>
            <person name="Malay A.D."/>
            <person name="Moran D.A.P."/>
            <person name="Tomita M."/>
            <person name="Numata K."/>
            <person name="Arakawa K."/>
        </authorList>
    </citation>
    <scope>NUCLEOTIDE SEQUENCE</scope>
</reference>
<name>A0A8X6R5K3_NEPPI</name>